<keyword evidence="2" id="KW-0812">Transmembrane</keyword>
<organism evidence="3 4">
    <name type="scientific">Haloactinospora alba</name>
    <dbReference type="NCBI Taxonomy" id="405555"/>
    <lineage>
        <taxon>Bacteria</taxon>
        <taxon>Bacillati</taxon>
        <taxon>Actinomycetota</taxon>
        <taxon>Actinomycetes</taxon>
        <taxon>Streptosporangiales</taxon>
        <taxon>Nocardiopsidaceae</taxon>
        <taxon>Haloactinospora</taxon>
    </lineage>
</organism>
<proteinExistence type="predicted"/>
<comment type="caution">
    <text evidence="3">The sequence shown here is derived from an EMBL/GenBank/DDBJ whole genome shotgun (WGS) entry which is preliminary data.</text>
</comment>
<dbReference type="RefSeq" id="WP_141925938.1">
    <property type="nucleotide sequence ID" value="NZ_VFQC01000003.1"/>
</dbReference>
<feature type="transmembrane region" description="Helical" evidence="2">
    <location>
        <begin position="82"/>
        <end position="100"/>
    </location>
</feature>
<reference evidence="3 4" key="1">
    <citation type="submission" date="2019-06" db="EMBL/GenBank/DDBJ databases">
        <title>Sequencing the genomes of 1000 actinobacteria strains.</title>
        <authorList>
            <person name="Klenk H.-P."/>
        </authorList>
    </citation>
    <scope>NUCLEOTIDE SEQUENCE [LARGE SCALE GENOMIC DNA]</scope>
    <source>
        <strain evidence="3 4">DSM 45015</strain>
    </source>
</reference>
<keyword evidence="2" id="KW-0472">Membrane</keyword>
<evidence type="ECO:0000256" key="2">
    <source>
        <dbReference type="SAM" id="Phobius"/>
    </source>
</evidence>
<evidence type="ECO:0000313" key="4">
    <source>
        <dbReference type="Proteomes" id="UP000317422"/>
    </source>
</evidence>
<protein>
    <submittedName>
        <fullName evidence="3">Uncharacterized protein</fullName>
    </submittedName>
</protein>
<dbReference type="Pfam" id="PF20226">
    <property type="entry name" value="DUF6585"/>
    <property type="match status" value="1"/>
</dbReference>
<feature type="compositionally biased region" description="Low complexity" evidence="1">
    <location>
        <begin position="1"/>
        <end position="20"/>
    </location>
</feature>
<dbReference type="EMBL" id="VFQC01000003">
    <property type="protein sequence ID" value="TQN27514.1"/>
    <property type="molecule type" value="Genomic_DNA"/>
</dbReference>
<feature type="region of interest" description="Disordered" evidence="1">
    <location>
        <begin position="1"/>
        <end position="22"/>
    </location>
</feature>
<dbReference type="InterPro" id="IPR046492">
    <property type="entry name" value="DUF6585"/>
</dbReference>
<name>A0A543N6R7_9ACTN</name>
<dbReference type="AlphaFoldDB" id="A0A543N6R7"/>
<sequence length="185" mass="20744">MQQNPPAQQPQQSAPDQQRAPLREDVARAARENQLGDPVQVHVKDYTNPYVGGFFVLAAWALLLAVEGLIQLAGESLSPGRWAVVLPIFAFCFWMLALYLRRKGLYVFNGGFILRKGNNLRIVPWSDIAALTDRYANNGEHIQLVRTSGEKIQLNGMYTPGSAQFFPLLRKLAAENGWPKKPQKQ</sequence>
<gene>
    <name evidence="3" type="ORF">FHX37_4235</name>
</gene>
<evidence type="ECO:0000313" key="3">
    <source>
        <dbReference type="EMBL" id="TQN27514.1"/>
    </source>
</evidence>
<feature type="transmembrane region" description="Helical" evidence="2">
    <location>
        <begin position="50"/>
        <end position="70"/>
    </location>
</feature>
<keyword evidence="4" id="KW-1185">Reference proteome</keyword>
<evidence type="ECO:0000256" key="1">
    <source>
        <dbReference type="SAM" id="MobiDB-lite"/>
    </source>
</evidence>
<dbReference type="Proteomes" id="UP000317422">
    <property type="component" value="Unassembled WGS sequence"/>
</dbReference>
<keyword evidence="2" id="KW-1133">Transmembrane helix</keyword>
<accession>A0A543N6R7</accession>